<evidence type="ECO:0000313" key="2">
    <source>
        <dbReference type="EMBL" id="KPJ10303.1"/>
    </source>
</evidence>
<feature type="compositionally biased region" description="Low complexity" evidence="1">
    <location>
        <begin position="45"/>
        <end position="76"/>
    </location>
</feature>
<dbReference type="EMBL" id="KQ460953">
    <property type="protein sequence ID" value="KPJ10303.1"/>
    <property type="molecule type" value="Genomic_DNA"/>
</dbReference>
<organism evidence="2 3">
    <name type="scientific">Papilio machaon</name>
    <name type="common">Old World swallowtail butterfly</name>
    <dbReference type="NCBI Taxonomy" id="76193"/>
    <lineage>
        <taxon>Eukaryota</taxon>
        <taxon>Metazoa</taxon>
        <taxon>Ecdysozoa</taxon>
        <taxon>Arthropoda</taxon>
        <taxon>Hexapoda</taxon>
        <taxon>Insecta</taxon>
        <taxon>Pterygota</taxon>
        <taxon>Neoptera</taxon>
        <taxon>Endopterygota</taxon>
        <taxon>Lepidoptera</taxon>
        <taxon>Glossata</taxon>
        <taxon>Ditrysia</taxon>
        <taxon>Papilionoidea</taxon>
        <taxon>Papilionidae</taxon>
        <taxon>Papilioninae</taxon>
        <taxon>Papilio</taxon>
    </lineage>
</organism>
<evidence type="ECO:0000313" key="3">
    <source>
        <dbReference type="Proteomes" id="UP000053240"/>
    </source>
</evidence>
<dbReference type="InParanoid" id="A0A194QXN8"/>
<proteinExistence type="predicted"/>
<name>A0A194QXN8_PAPMA</name>
<keyword evidence="3" id="KW-1185">Reference proteome</keyword>
<reference evidence="2 3" key="1">
    <citation type="journal article" date="2015" name="Nat. Commun.">
        <title>Outbred genome sequencing and CRISPR/Cas9 gene editing in butterflies.</title>
        <authorList>
            <person name="Li X."/>
            <person name="Fan D."/>
            <person name="Zhang W."/>
            <person name="Liu G."/>
            <person name="Zhang L."/>
            <person name="Zhao L."/>
            <person name="Fang X."/>
            <person name="Chen L."/>
            <person name="Dong Y."/>
            <person name="Chen Y."/>
            <person name="Ding Y."/>
            <person name="Zhao R."/>
            <person name="Feng M."/>
            <person name="Zhu Y."/>
            <person name="Feng Y."/>
            <person name="Jiang X."/>
            <person name="Zhu D."/>
            <person name="Xiang H."/>
            <person name="Feng X."/>
            <person name="Li S."/>
            <person name="Wang J."/>
            <person name="Zhang G."/>
            <person name="Kronforst M.R."/>
            <person name="Wang W."/>
        </authorList>
    </citation>
    <scope>NUCLEOTIDE SEQUENCE [LARGE SCALE GENOMIC DNA]</scope>
    <source>
        <strain evidence="2">Ya'a_city_454_Pm</strain>
        <tissue evidence="2">Whole body</tissue>
    </source>
</reference>
<dbReference type="Proteomes" id="UP000053240">
    <property type="component" value="Unassembled WGS sequence"/>
</dbReference>
<feature type="region of interest" description="Disordered" evidence="1">
    <location>
        <begin position="183"/>
        <end position="244"/>
    </location>
</feature>
<sequence>MSKRKLENNDFDDLWKKFKEFEKEIAQAQAQRTRHRQHRSDSRLEVPPLLPSRSRSQSPEPSSSSVASSSSSSCSQRGRETPPTRSSLAGLPPPHTPSQEPSRYEVTKQIAVTGTRVARLVALQLRLVVLVLVLELLAARSRDATDDVEFGRLTAVPYTVAGAVKIRSQGLADTLKAAKTISKSGADLKQSISTQQTQKKTDKGKNHLNWRASLPHHRQSTRPAPPPPPPPPPTAPRVPPRAHR</sequence>
<accession>A0A194QXN8</accession>
<feature type="region of interest" description="Disordered" evidence="1">
    <location>
        <begin position="25"/>
        <end position="104"/>
    </location>
</feature>
<feature type="compositionally biased region" description="Pro residues" evidence="1">
    <location>
        <begin position="223"/>
        <end position="244"/>
    </location>
</feature>
<dbReference type="AlphaFoldDB" id="A0A194QXN8"/>
<evidence type="ECO:0000256" key="1">
    <source>
        <dbReference type="SAM" id="MobiDB-lite"/>
    </source>
</evidence>
<gene>
    <name evidence="2" type="ORF">RR48_08963</name>
</gene>
<protein>
    <submittedName>
        <fullName evidence="2">Uncharacterized protein</fullName>
    </submittedName>
</protein>